<feature type="transmembrane region" description="Helical" evidence="1">
    <location>
        <begin position="323"/>
        <end position="346"/>
    </location>
</feature>
<keyword evidence="1" id="KW-1133">Transmembrane helix</keyword>
<accession>Q0QM43</accession>
<feature type="transmembrane region" description="Helical" evidence="1">
    <location>
        <begin position="260"/>
        <end position="279"/>
    </location>
</feature>
<dbReference type="AlphaFoldDB" id="Q0QM43"/>
<proteinExistence type="predicted"/>
<keyword evidence="1" id="KW-0812">Transmembrane</keyword>
<dbReference type="InterPro" id="IPR036734">
    <property type="entry name" value="Neur_chan_lig-bd_sf"/>
</dbReference>
<dbReference type="GO" id="GO:0016020">
    <property type="term" value="C:membrane"/>
    <property type="evidence" value="ECO:0007669"/>
    <property type="project" value="InterPro"/>
</dbReference>
<organism evidence="2">
    <name type="scientific">uncultured marine type-A Synechococcus 5B2</name>
    <dbReference type="NCBI Taxonomy" id="359140"/>
    <lineage>
        <taxon>Bacteria</taxon>
        <taxon>Bacillati</taxon>
        <taxon>Cyanobacteriota</taxon>
        <taxon>Cyanophyceae</taxon>
        <taxon>Synechococcales</taxon>
        <taxon>Synechococcaceae</taxon>
        <taxon>Synechococcus</taxon>
        <taxon>environmental samples</taxon>
    </lineage>
</organism>
<keyword evidence="1" id="KW-0472">Membrane</keyword>
<sequence>MAGKGLGLLDRFSRLGVILSSGMHRVLLIILIGVFVAAILISFRLDQNISRHTNESFSPAKLHGDLGDAVVVKTGIFVNRLHDVRISAGTFSANGWLWMSWDKPGKDDWHRSRKLDIGSIDLINEIPGRGQFERLDPEPTASDVEGRLYHSIRFSSVFLMEAQDFRRFPFEKIRLPIEVGTDDHPTYRMIFVPDKKDSMISDRVNLPGYRYEGLKHKNFFYTANTLWGHEIPASELEPEPLSYPQLEWELNFRRSTSSSFVRLFLPLGAAMAALLFSLISHFKVSVQKISIPASILLVLAVLQDRWHRVLPPGLAYLTYMDKLFIFAYIVTVIVFAHSVFCVNLYHSASEDRQALLSAKMRHQQRRLASGICCGLLVGPIILWFT</sequence>
<feature type="transmembrane region" description="Helical" evidence="1">
    <location>
        <begin position="22"/>
        <end position="43"/>
    </location>
</feature>
<protein>
    <submittedName>
        <fullName evidence="2">Putative amino acid transport protein</fullName>
    </submittedName>
</protein>
<evidence type="ECO:0000256" key="1">
    <source>
        <dbReference type="SAM" id="Phobius"/>
    </source>
</evidence>
<name>Q0QM43_9SYNE</name>
<dbReference type="EMBL" id="DQ284920">
    <property type="protein sequence ID" value="ABB92218.1"/>
    <property type="molecule type" value="Genomic_DNA"/>
</dbReference>
<dbReference type="Gene3D" id="2.70.170.10">
    <property type="entry name" value="Neurotransmitter-gated ion-channel ligand-binding domain"/>
    <property type="match status" value="1"/>
</dbReference>
<dbReference type="GO" id="GO:0005230">
    <property type="term" value="F:extracellular ligand-gated monoatomic ion channel activity"/>
    <property type="evidence" value="ECO:0007669"/>
    <property type="project" value="InterPro"/>
</dbReference>
<evidence type="ECO:0000313" key="2">
    <source>
        <dbReference type="EMBL" id="ABB92218.1"/>
    </source>
</evidence>
<reference evidence="2" key="1">
    <citation type="journal article" date="2006" name="Mar. Ecol. Prog. Ser.">
        <title>Gene diversity and organization in rbcL-containing genome fragments from uncultivated Synechococcus in the Gulf of Mexico.</title>
        <authorList>
            <person name="John D.E."/>
            <person name="Wawrik B."/>
            <person name="Tabita F.R."/>
            <person name="Paul J.H."/>
        </authorList>
    </citation>
    <scope>NUCLEOTIDE SEQUENCE</scope>
</reference>
<feature type="transmembrane region" description="Helical" evidence="1">
    <location>
        <begin position="366"/>
        <end position="384"/>
    </location>
</feature>